<dbReference type="SUPFAM" id="SSF48179">
    <property type="entry name" value="6-phosphogluconate dehydrogenase C-terminal domain-like"/>
    <property type="match status" value="1"/>
</dbReference>
<dbReference type="GO" id="GO:0006571">
    <property type="term" value="P:tyrosine biosynthetic process"/>
    <property type="evidence" value="ECO:0007669"/>
    <property type="project" value="TreeGrafter"/>
</dbReference>
<dbReference type="InterPro" id="IPR008927">
    <property type="entry name" value="6-PGluconate_DH-like_C_sf"/>
</dbReference>
<name>A0A5C0XRF1_PYRFU</name>
<evidence type="ECO:0000313" key="2">
    <source>
        <dbReference type="EMBL" id="QEK79321.1"/>
    </source>
</evidence>
<dbReference type="GO" id="GO:0008977">
    <property type="term" value="F:prephenate dehydrogenase (NAD+) activity"/>
    <property type="evidence" value="ECO:0007669"/>
    <property type="project" value="TreeGrafter"/>
</dbReference>
<dbReference type="Proteomes" id="UP000324354">
    <property type="component" value="Chromosome"/>
</dbReference>
<dbReference type="AlphaFoldDB" id="A0A5C0XRF1"/>
<keyword evidence="1" id="KW-0560">Oxidoreductase</keyword>
<gene>
    <name evidence="2" type="ORF">PFDSM3638_08635</name>
</gene>
<dbReference type="PANTHER" id="PTHR21363:SF0">
    <property type="entry name" value="PREPHENATE DEHYDROGENASE [NADP(+)]"/>
    <property type="match status" value="1"/>
</dbReference>
<sequence>MVVPVKGREKDAEDVGKFIEGLGGKVEFMSVEEHDRIVGFVIGVPYLLGIAYLKLSLENNLERFGGTSFRFLTIYGKAVLNDGPRFIEEVIRRSREEIAEFLKSIDSVNVHELSKKVSREEIERAYEKFYKILDP</sequence>
<reference evidence="2 3" key="1">
    <citation type="submission" date="2017-08" db="EMBL/GenBank/DDBJ databases">
        <title>Resequencing and Reannotation of the genome of Pyrococcus furiosus type strain DSM3638.</title>
        <authorList>
            <person name="Reichelt R.M."/>
            <person name="Bunk B."/>
        </authorList>
    </citation>
    <scope>NUCLEOTIDE SEQUENCE [LARGE SCALE GENOMIC DNA]</scope>
    <source>
        <strain evidence="2 3">DSM 3638</strain>
    </source>
</reference>
<organism evidence="2 3">
    <name type="scientific">Pyrococcus furiosus (strain ATCC 43587 / DSM 3638 / JCM 8422 / Vc1)</name>
    <dbReference type="NCBI Taxonomy" id="186497"/>
    <lineage>
        <taxon>Archaea</taxon>
        <taxon>Methanobacteriati</taxon>
        <taxon>Methanobacteriota</taxon>
        <taxon>Thermococci</taxon>
        <taxon>Thermococcales</taxon>
        <taxon>Thermococcaceae</taxon>
        <taxon>Pyrococcus</taxon>
    </lineage>
</organism>
<dbReference type="GO" id="GO:0070403">
    <property type="term" value="F:NAD+ binding"/>
    <property type="evidence" value="ECO:0007669"/>
    <property type="project" value="TreeGrafter"/>
</dbReference>
<dbReference type="InterPro" id="IPR050812">
    <property type="entry name" value="Preph/Arog_dehydrog"/>
</dbReference>
<dbReference type="OrthoDB" id="24743at2157"/>
<dbReference type="EMBL" id="CP023154">
    <property type="protein sequence ID" value="QEK79321.1"/>
    <property type="molecule type" value="Genomic_DNA"/>
</dbReference>
<accession>A0A5C0XRF1</accession>
<proteinExistence type="predicted"/>
<evidence type="ECO:0000313" key="3">
    <source>
        <dbReference type="Proteomes" id="UP000324354"/>
    </source>
</evidence>
<protein>
    <submittedName>
        <fullName evidence="2">Prephenate dehydrogenase/arogenate dehydrogenase family protein</fullName>
    </submittedName>
</protein>
<evidence type="ECO:0000256" key="1">
    <source>
        <dbReference type="ARBA" id="ARBA00023002"/>
    </source>
</evidence>
<dbReference type="PANTHER" id="PTHR21363">
    <property type="entry name" value="PREPHENATE DEHYDROGENASE"/>
    <property type="match status" value="1"/>
</dbReference>